<feature type="transmembrane region" description="Helical" evidence="7">
    <location>
        <begin position="322"/>
        <end position="340"/>
    </location>
</feature>
<feature type="transmembrane region" description="Helical" evidence="7">
    <location>
        <begin position="119"/>
        <end position="141"/>
    </location>
</feature>
<keyword evidence="3" id="KW-1003">Cell membrane</keyword>
<dbReference type="InterPro" id="IPR011701">
    <property type="entry name" value="MFS"/>
</dbReference>
<evidence type="ECO:0000256" key="7">
    <source>
        <dbReference type="SAM" id="Phobius"/>
    </source>
</evidence>
<dbReference type="SUPFAM" id="SSF103473">
    <property type="entry name" value="MFS general substrate transporter"/>
    <property type="match status" value="1"/>
</dbReference>
<dbReference type="Pfam" id="PF07690">
    <property type="entry name" value="MFS_1"/>
    <property type="match status" value="1"/>
</dbReference>
<dbReference type="PROSITE" id="PS50850">
    <property type="entry name" value="MFS"/>
    <property type="match status" value="1"/>
</dbReference>
<feature type="transmembrane region" description="Helical" evidence="7">
    <location>
        <begin position="28"/>
        <end position="47"/>
    </location>
</feature>
<dbReference type="EMBL" id="VFPA01000005">
    <property type="protein sequence ID" value="TQM04163.1"/>
    <property type="molecule type" value="Genomic_DNA"/>
</dbReference>
<keyword evidence="5 7" id="KW-1133">Transmembrane helix</keyword>
<comment type="caution">
    <text evidence="9">The sequence shown here is derived from an EMBL/GenBank/DDBJ whole genome shotgun (WGS) entry which is preliminary data.</text>
</comment>
<dbReference type="InterPro" id="IPR050171">
    <property type="entry name" value="MFS_Transporters"/>
</dbReference>
<gene>
    <name evidence="9" type="ORF">FB558_7194</name>
</gene>
<feature type="transmembrane region" description="Helical" evidence="7">
    <location>
        <begin position="285"/>
        <end position="310"/>
    </location>
</feature>
<feature type="domain" description="Major facilitator superfamily (MFS) profile" evidence="8">
    <location>
        <begin position="1"/>
        <end position="370"/>
    </location>
</feature>
<protein>
    <submittedName>
        <fullName evidence="9">MFS transporter</fullName>
    </submittedName>
</protein>
<evidence type="ECO:0000256" key="3">
    <source>
        <dbReference type="ARBA" id="ARBA00022475"/>
    </source>
</evidence>
<evidence type="ECO:0000256" key="4">
    <source>
        <dbReference type="ARBA" id="ARBA00022692"/>
    </source>
</evidence>
<evidence type="ECO:0000256" key="5">
    <source>
        <dbReference type="ARBA" id="ARBA00022989"/>
    </source>
</evidence>
<feature type="transmembrane region" description="Helical" evidence="7">
    <location>
        <begin position="346"/>
        <end position="366"/>
    </location>
</feature>
<feature type="transmembrane region" description="Helical" evidence="7">
    <location>
        <begin position="59"/>
        <end position="83"/>
    </location>
</feature>
<dbReference type="GO" id="GO:0022857">
    <property type="term" value="F:transmembrane transporter activity"/>
    <property type="evidence" value="ECO:0007669"/>
    <property type="project" value="InterPro"/>
</dbReference>
<dbReference type="GO" id="GO:0005886">
    <property type="term" value="C:plasma membrane"/>
    <property type="evidence" value="ECO:0007669"/>
    <property type="project" value="UniProtKB-SubCell"/>
</dbReference>
<dbReference type="InterPro" id="IPR020846">
    <property type="entry name" value="MFS_dom"/>
</dbReference>
<keyword evidence="10" id="KW-1185">Reference proteome</keyword>
<sequence>MFVVAFGTNVPTPLLLIYRDELGLSSNALTGAFGVYAAGLVPALLLAGPVSDRVGRRPVVLPFVVLSAVTSLLFLGAGSSVLLLFACRFLQGAVSGVVFSVGTAWLGELVGDPGRSARWTTAALGGGWAIGPLTSGLLAQFAPAPTVLPYLVHVALMLVGLALLPVVPETLAAADRRAGPLIHLGVPDGARLPFTLVVLPVAVGVFTFPSTAVTVLPLLMIPSMPQIAVAVTGVVAGVTLLTGVLAQPIGRRLGAVRGGPAGLATGAAGLGLSLVGVGLDAWPLLLPVALLLGVGYGLCLAAGLTMVATLASPTARGALTGTFYACAYLGFGAPLLLSVLGGADGFVLPLAELTVVVAVVAAALSLPAARRLVTPG</sequence>
<dbReference type="Gene3D" id="1.20.1250.20">
    <property type="entry name" value="MFS general substrate transporter like domains"/>
    <property type="match status" value="1"/>
</dbReference>
<feature type="transmembrane region" description="Helical" evidence="7">
    <location>
        <begin position="89"/>
        <end position="107"/>
    </location>
</feature>
<keyword evidence="4 7" id="KW-0812">Transmembrane</keyword>
<dbReference type="InterPro" id="IPR036259">
    <property type="entry name" value="MFS_trans_sf"/>
</dbReference>
<feature type="transmembrane region" description="Helical" evidence="7">
    <location>
        <begin position="196"/>
        <end position="221"/>
    </location>
</feature>
<evidence type="ECO:0000256" key="6">
    <source>
        <dbReference type="ARBA" id="ARBA00023136"/>
    </source>
</evidence>
<keyword evidence="2" id="KW-0813">Transport</keyword>
<feature type="transmembrane region" description="Helical" evidence="7">
    <location>
        <begin position="258"/>
        <end position="279"/>
    </location>
</feature>
<dbReference type="PANTHER" id="PTHR23517:SF13">
    <property type="entry name" value="MAJOR FACILITATOR SUPERFAMILY MFS_1"/>
    <property type="match status" value="1"/>
</dbReference>
<organism evidence="9 10">
    <name type="scientific">Pseudonocardia kunmingensis</name>
    <dbReference type="NCBI Taxonomy" id="630975"/>
    <lineage>
        <taxon>Bacteria</taxon>
        <taxon>Bacillati</taxon>
        <taxon>Actinomycetota</taxon>
        <taxon>Actinomycetes</taxon>
        <taxon>Pseudonocardiales</taxon>
        <taxon>Pseudonocardiaceae</taxon>
        <taxon>Pseudonocardia</taxon>
    </lineage>
</organism>
<evidence type="ECO:0000313" key="9">
    <source>
        <dbReference type="EMBL" id="TQM04163.1"/>
    </source>
</evidence>
<reference evidence="9 10" key="1">
    <citation type="submission" date="2019-06" db="EMBL/GenBank/DDBJ databases">
        <title>Sequencing the genomes of 1000 actinobacteria strains.</title>
        <authorList>
            <person name="Klenk H.-P."/>
        </authorList>
    </citation>
    <scope>NUCLEOTIDE SEQUENCE [LARGE SCALE GENOMIC DNA]</scope>
    <source>
        <strain evidence="9 10">DSM 45301</strain>
    </source>
</reference>
<dbReference type="PANTHER" id="PTHR23517">
    <property type="entry name" value="RESISTANCE PROTEIN MDTM, PUTATIVE-RELATED-RELATED"/>
    <property type="match status" value="1"/>
</dbReference>
<evidence type="ECO:0000259" key="8">
    <source>
        <dbReference type="PROSITE" id="PS50850"/>
    </source>
</evidence>
<feature type="transmembrane region" description="Helical" evidence="7">
    <location>
        <begin position="227"/>
        <end position="246"/>
    </location>
</feature>
<keyword evidence="6 7" id="KW-0472">Membrane</keyword>
<evidence type="ECO:0000313" key="10">
    <source>
        <dbReference type="Proteomes" id="UP000315677"/>
    </source>
</evidence>
<dbReference type="AlphaFoldDB" id="A0A543D486"/>
<dbReference type="Proteomes" id="UP000315677">
    <property type="component" value="Unassembled WGS sequence"/>
</dbReference>
<evidence type="ECO:0000256" key="1">
    <source>
        <dbReference type="ARBA" id="ARBA00004651"/>
    </source>
</evidence>
<feature type="transmembrane region" description="Helical" evidence="7">
    <location>
        <begin position="147"/>
        <end position="167"/>
    </location>
</feature>
<name>A0A543D486_9PSEU</name>
<accession>A0A543D486</accession>
<proteinExistence type="predicted"/>
<comment type="subcellular location">
    <subcellularLocation>
        <location evidence="1">Cell membrane</location>
        <topology evidence="1">Multi-pass membrane protein</topology>
    </subcellularLocation>
</comment>
<evidence type="ECO:0000256" key="2">
    <source>
        <dbReference type="ARBA" id="ARBA00022448"/>
    </source>
</evidence>